<dbReference type="GO" id="GO:0003700">
    <property type="term" value="F:DNA-binding transcription factor activity"/>
    <property type="evidence" value="ECO:0007669"/>
    <property type="project" value="InterPro"/>
</dbReference>
<dbReference type="SMART" id="SM00420">
    <property type="entry name" value="HTH_DEOR"/>
    <property type="match status" value="1"/>
</dbReference>
<dbReference type="SUPFAM" id="SSF46785">
    <property type="entry name" value="Winged helix' DNA-binding domain"/>
    <property type="match status" value="1"/>
</dbReference>
<dbReference type="AlphaFoldDB" id="A0A2Y8ZQC8"/>
<organism evidence="5 6">
    <name type="scientific">Branchiibius hedensis</name>
    <dbReference type="NCBI Taxonomy" id="672460"/>
    <lineage>
        <taxon>Bacteria</taxon>
        <taxon>Bacillati</taxon>
        <taxon>Actinomycetota</taxon>
        <taxon>Actinomycetes</taxon>
        <taxon>Micrococcales</taxon>
        <taxon>Dermacoccaceae</taxon>
        <taxon>Branchiibius</taxon>
    </lineage>
</organism>
<evidence type="ECO:0000313" key="6">
    <source>
        <dbReference type="Proteomes" id="UP000250028"/>
    </source>
</evidence>
<keyword evidence="6" id="KW-1185">Reference proteome</keyword>
<dbReference type="Gene3D" id="3.40.50.1360">
    <property type="match status" value="1"/>
</dbReference>
<dbReference type="EMBL" id="UESZ01000001">
    <property type="protein sequence ID" value="SSA33596.1"/>
    <property type="molecule type" value="Genomic_DNA"/>
</dbReference>
<dbReference type="PANTHER" id="PTHR30363:SF44">
    <property type="entry name" value="AGA OPERON TRANSCRIPTIONAL REPRESSOR-RELATED"/>
    <property type="match status" value="1"/>
</dbReference>
<dbReference type="InterPro" id="IPR037171">
    <property type="entry name" value="NagB/RpiA_transferase-like"/>
</dbReference>
<evidence type="ECO:0000256" key="1">
    <source>
        <dbReference type="ARBA" id="ARBA00023015"/>
    </source>
</evidence>
<dbReference type="Pfam" id="PF00455">
    <property type="entry name" value="DeoRC"/>
    <property type="match status" value="1"/>
</dbReference>
<dbReference type="Proteomes" id="UP000250028">
    <property type="component" value="Unassembled WGS sequence"/>
</dbReference>
<dbReference type="GO" id="GO:0003677">
    <property type="term" value="F:DNA binding"/>
    <property type="evidence" value="ECO:0007669"/>
    <property type="project" value="UniProtKB-KW"/>
</dbReference>
<proteinExistence type="predicted"/>
<dbReference type="SUPFAM" id="SSF100950">
    <property type="entry name" value="NagB/RpiA/CoA transferase-like"/>
    <property type="match status" value="1"/>
</dbReference>
<dbReference type="InterPro" id="IPR050313">
    <property type="entry name" value="Carb_Metab_HTH_regulators"/>
</dbReference>
<evidence type="ECO:0000256" key="3">
    <source>
        <dbReference type="ARBA" id="ARBA00023163"/>
    </source>
</evidence>
<feature type="domain" description="HTH deoR-type" evidence="4">
    <location>
        <begin position="3"/>
        <end position="58"/>
    </location>
</feature>
<dbReference type="OrthoDB" id="7688673at2"/>
<accession>A0A2Y8ZQC8</accession>
<sequence length="264" mass="27091">MLAQQRQEFILRQVAQNGGVRVSRIVGELGVSDMTVRRDIDVLVAKGLVTKVHGGAIATRGSSAGDGGTGPTTNSYPVLGRAAASLVDDGATIALSAGAAAYAVATELRTTAGLSVVTNSPSVEEALHDPSRDDRTVVLTGGARTANGGLAGPVAIDTLARTHVDVAIISAAAVDIEAGVTTSNLQEAQVERAMIHAARRVVVVADRAAWGTALLTTVSDLSRVDVLVTDAVLSEGARRELGRRSVRVYTVNSPAVIQMPAVAL</sequence>
<gene>
    <name evidence="5" type="ORF">SAMN04489750_0880</name>
</gene>
<evidence type="ECO:0000256" key="2">
    <source>
        <dbReference type="ARBA" id="ARBA00023125"/>
    </source>
</evidence>
<dbReference type="InterPro" id="IPR036388">
    <property type="entry name" value="WH-like_DNA-bd_sf"/>
</dbReference>
<dbReference type="InterPro" id="IPR018356">
    <property type="entry name" value="Tscrpt_reg_HTH_DeoR_CS"/>
</dbReference>
<keyword evidence="3" id="KW-0804">Transcription</keyword>
<dbReference type="InterPro" id="IPR036390">
    <property type="entry name" value="WH_DNA-bd_sf"/>
</dbReference>
<dbReference type="RefSeq" id="WP_109684277.1">
    <property type="nucleotide sequence ID" value="NZ_QGDN01000001.1"/>
</dbReference>
<dbReference type="PROSITE" id="PS51000">
    <property type="entry name" value="HTH_DEOR_2"/>
    <property type="match status" value="1"/>
</dbReference>
<evidence type="ECO:0000313" key="5">
    <source>
        <dbReference type="EMBL" id="SSA33596.1"/>
    </source>
</evidence>
<dbReference type="InterPro" id="IPR014036">
    <property type="entry name" value="DeoR-like_C"/>
</dbReference>
<evidence type="ECO:0000259" key="4">
    <source>
        <dbReference type="PROSITE" id="PS51000"/>
    </source>
</evidence>
<dbReference type="Gene3D" id="1.10.10.10">
    <property type="entry name" value="Winged helix-like DNA-binding domain superfamily/Winged helix DNA-binding domain"/>
    <property type="match status" value="1"/>
</dbReference>
<dbReference type="PROSITE" id="PS00894">
    <property type="entry name" value="HTH_DEOR_1"/>
    <property type="match status" value="1"/>
</dbReference>
<reference evidence="6" key="1">
    <citation type="submission" date="2016-10" db="EMBL/GenBank/DDBJ databases">
        <authorList>
            <person name="Varghese N."/>
            <person name="Submissions S."/>
        </authorList>
    </citation>
    <scope>NUCLEOTIDE SEQUENCE [LARGE SCALE GENOMIC DNA]</scope>
    <source>
        <strain evidence="6">DSM 22951</strain>
    </source>
</reference>
<dbReference type="PRINTS" id="PR00037">
    <property type="entry name" value="HTHLACR"/>
</dbReference>
<dbReference type="InterPro" id="IPR001034">
    <property type="entry name" value="DeoR_HTH"/>
</dbReference>
<name>A0A2Y8ZQC8_9MICO</name>
<keyword evidence="2 5" id="KW-0238">DNA-binding</keyword>
<protein>
    <submittedName>
        <fullName evidence="5">DNA-binding transcriptional regulator of sugar metabolism, DeoR/GlpR family</fullName>
    </submittedName>
</protein>
<dbReference type="SMART" id="SM01134">
    <property type="entry name" value="DeoRC"/>
    <property type="match status" value="1"/>
</dbReference>
<keyword evidence="1" id="KW-0805">Transcription regulation</keyword>
<dbReference type="PANTHER" id="PTHR30363">
    <property type="entry name" value="HTH-TYPE TRANSCRIPTIONAL REGULATOR SRLR-RELATED"/>
    <property type="match status" value="1"/>
</dbReference>
<dbReference type="Pfam" id="PF08220">
    <property type="entry name" value="HTH_DeoR"/>
    <property type="match status" value="1"/>
</dbReference>